<dbReference type="AlphaFoldDB" id="A0A3N4RDY6"/>
<comment type="caution">
    <text evidence="3">The sequence shown here is derived from an EMBL/GenBank/DDBJ whole genome shotgun (WGS) entry which is preliminary data.</text>
</comment>
<dbReference type="GO" id="GO:0004497">
    <property type="term" value="F:monooxygenase activity"/>
    <property type="evidence" value="ECO:0007669"/>
    <property type="project" value="UniProtKB-KW"/>
</dbReference>
<dbReference type="Pfam" id="PF00067">
    <property type="entry name" value="p450"/>
    <property type="match status" value="1"/>
</dbReference>
<dbReference type="PANTHER" id="PTHR46696:SF1">
    <property type="entry name" value="CYTOCHROME P450 YJIB-RELATED"/>
    <property type="match status" value="1"/>
</dbReference>
<comment type="similarity">
    <text evidence="1 2">Belongs to the cytochrome P450 family.</text>
</comment>
<accession>A0A3N4RDY6</accession>
<dbReference type="Gene3D" id="1.10.630.10">
    <property type="entry name" value="Cytochrome P450"/>
    <property type="match status" value="1"/>
</dbReference>
<dbReference type="GO" id="GO:0005506">
    <property type="term" value="F:iron ion binding"/>
    <property type="evidence" value="ECO:0007669"/>
    <property type="project" value="InterPro"/>
</dbReference>
<name>A0A3N4RDY6_9ACTN</name>
<dbReference type="InterPro" id="IPR017972">
    <property type="entry name" value="Cyt_P450_CS"/>
</dbReference>
<keyword evidence="4" id="KW-1185">Reference proteome</keyword>
<keyword evidence="2" id="KW-0408">Iron</keyword>
<gene>
    <name evidence="3" type="ORF">EDD38_6245</name>
</gene>
<keyword evidence="2" id="KW-0560">Oxidoreductase</keyword>
<proteinExistence type="inferred from homology"/>
<evidence type="ECO:0000313" key="4">
    <source>
        <dbReference type="Proteomes" id="UP000266906"/>
    </source>
</evidence>
<keyword evidence="2" id="KW-0349">Heme</keyword>
<keyword evidence="2" id="KW-0479">Metal-binding</keyword>
<reference evidence="3 4" key="1">
    <citation type="submission" date="2018-11" db="EMBL/GenBank/DDBJ databases">
        <title>Sequencing the genomes of 1000 actinobacteria strains.</title>
        <authorList>
            <person name="Klenk H.-P."/>
        </authorList>
    </citation>
    <scope>NUCLEOTIDE SEQUENCE [LARGE SCALE GENOMIC DNA]</scope>
    <source>
        <strain evidence="3 4">DSM 44781</strain>
    </source>
</reference>
<dbReference type="PANTHER" id="PTHR46696">
    <property type="entry name" value="P450, PUTATIVE (EUROFUNG)-RELATED"/>
    <property type="match status" value="1"/>
</dbReference>
<dbReference type="SUPFAM" id="SSF48264">
    <property type="entry name" value="Cytochrome P450"/>
    <property type="match status" value="1"/>
</dbReference>
<dbReference type="PROSITE" id="PS00086">
    <property type="entry name" value="CYTOCHROME_P450"/>
    <property type="match status" value="1"/>
</dbReference>
<protein>
    <submittedName>
        <fullName evidence="3">Cytochrome P450</fullName>
    </submittedName>
</protein>
<evidence type="ECO:0000256" key="1">
    <source>
        <dbReference type="ARBA" id="ARBA00010617"/>
    </source>
</evidence>
<dbReference type="GO" id="GO:0016705">
    <property type="term" value="F:oxidoreductase activity, acting on paired donors, with incorporation or reduction of molecular oxygen"/>
    <property type="evidence" value="ECO:0007669"/>
    <property type="project" value="InterPro"/>
</dbReference>
<dbReference type="InterPro" id="IPR036396">
    <property type="entry name" value="Cyt_P450_sf"/>
</dbReference>
<sequence>MPGSCRIDKFAYGAQVRSGDRRSFLAHSSCGPNHHQLLAKQATVGNCAVDPHYDPLDPAMLENPYPHYARLREEHPIFWHEGMKSWVLTRYQDCRDVLRNHEVFARDRRRTGEEIPEFRQSLQTLDPPAQAPMRSLIMNAFHAQDLPEVGLRARRRTAGILGALAERDSFDLMREVAAPLALSITADLLGVREPDPEDYAEISAAIAERMDAGLKPENAARGDRARTRLNALAEEWFADADDRPGVLRDVKQRAVKADLPPHYISNSTGMMFNASYGTVYATVGNVVLTLLQRPGLLEEFEDARLLTPGVNELIRYDGPAQGTSRVATRTVEIHGTTVRPGQIVLTLMAAANRDPREFPHPDTLLLDRTPNRHLGFGWGTHACVGAVFGQVAIRELIVCLLGAPGRLRLAGPPTRRPTATVRSLDVLPVAIDR</sequence>
<evidence type="ECO:0000313" key="3">
    <source>
        <dbReference type="EMBL" id="RPE29095.1"/>
    </source>
</evidence>
<dbReference type="InterPro" id="IPR001128">
    <property type="entry name" value="Cyt_P450"/>
</dbReference>
<dbReference type="InterPro" id="IPR002397">
    <property type="entry name" value="Cyt_P450_B"/>
</dbReference>
<dbReference type="EMBL" id="RKQG01000002">
    <property type="protein sequence ID" value="RPE29095.1"/>
    <property type="molecule type" value="Genomic_DNA"/>
</dbReference>
<dbReference type="GO" id="GO:0020037">
    <property type="term" value="F:heme binding"/>
    <property type="evidence" value="ECO:0007669"/>
    <property type="project" value="InterPro"/>
</dbReference>
<organism evidence="3 4">
    <name type="scientific">Kitasatospora cineracea</name>
    <dbReference type="NCBI Taxonomy" id="88074"/>
    <lineage>
        <taxon>Bacteria</taxon>
        <taxon>Bacillati</taxon>
        <taxon>Actinomycetota</taxon>
        <taxon>Actinomycetes</taxon>
        <taxon>Kitasatosporales</taxon>
        <taxon>Streptomycetaceae</taxon>
        <taxon>Kitasatospora</taxon>
    </lineage>
</organism>
<evidence type="ECO:0000256" key="2">
    <source>
        <dbReference type="RuleBase" id="RU000461"/>
    </source>
</evidence>
<dbReference type="Proteomes" id="UP000266906">
    <property type="component" value="Unassembled WGS sequence"/>
</dbReference>
<dbReference type="PRINTS" id="PR00359">
    <property type="entry name" value="BP450"/>
</dbReference>
<keyword evidence="2" id="KW-0503">Monooxygenase</keyword>